<dbReference type="PROSITE" id="PS50020">
    <property type="entry name" value="WW_DOMAIN_2"/>
    <property type="match status" value="1"/>
</dbReference>
<proteinExistence type="predicted"/>
<feature type="compositionally biased region" description="Basic and acidic residues" evidence="2">
    <location>
        <begin position="155"/>
        <end position="172"/>
    </location>
</feature>
<evidence type="ECO:0000259" key="4">
    <source>
        <dbReference type="PROSITE" id="PS50020"/>
    </source>
</evidence>
<evidence type="ECO:0000259" key="5">
    <source>
        <dbReference type="PROSITE" id="PS50238"/>
    </source>
</evidence>
<dbReference type="Gene3D" id="2.30.29.30">
    <property type="entry name" value="Pleckstrin-homology domain (PH domain)/Phosphotyrosine-binding domain (PTB)"/>
    <property type="match status" value="1"/>
</dbReference>
<dbReference type="Pfam" id="PF00620">
    <property type="entry name" value="RhoGAP"/>
    <property type="match status" value="1"/>
</dbReference>
<dbReference type="InterPro" id="IPR001849">
    <property type="entry name" value="PH_domain"/>
</dbReference>
<name>A0A6A4VY40_AMPAM</name>
<evidence type="ECO:0000313" key="6">
    <source>
        <dbReference type="EMBL" id="KAF0294371.1"/>
    </source>
</evidence>
<dbReference type="SUPFAM" id="SSF50729">
    <property type="entry name" value="PH domain-like"/>
    <property type="match status" value="1"/>
</dbReference>
<evidence type="ECO:0000259" key="3">
    <source>
        <dbReference type="PROSITE" id="PS50003"/>
    </source>
</evidence>
<dbReference type="InterPro" id="IPR000198">
    <property type="entry name" value="RhoGAP_dom"/>
</dbReference>
<sequence>MSDEADNPVALRSRRRLTSDHIPRIVDLSLLTIQNRGAVVDGASSPRSVGSVGSIGADDVLTPTDVADVPGSADCARETRGAEDEDAVLLRSSDRSDSFRIKVDDADCTRKIKSMTEHQNRCSLPVKRLSEPAELFWRSVEAEHVGKRHSGPEGVLRRCSEDGVEPPRRRSGADLVHFVGPERARAELELPLRRLGRRGGSSGSDSSDADSFHTALDSPLCEAPAQPPPAAKTTEPARARQPEPRTEADPSSGDRPSPTSGSQTTPESVEQPDSSPGSGRQRAPSWRLGAGRSGAWYSNQNEDDHVYFFKEGSNSSTWTLPSAENGASQMARDTSVSVLQESVSPRPVPVGGVPSVLQVARGQRGRSLVYPPAPTTEPPPPQLVSGNQTHTILNQGTLNHTRLAKETSWRARKSWAPFRVVLTDRSLFLFKDTRGNAGMPPHWGKAGLRPDTNVDLAGAFVDWEREASSRKNVFQIRTVSGLRLLLQDDDALTANHWFDAIKRAIAGVPCSTNQLPVPRHVTADDRLTRSRSVRFTAGPDSQEDLSRDNSTIKDRLRRFFRARPPADSLVSRGILKDEPVFGGHLAALCTIEDSTVPRFVTECIAAIEAKPEHLRMDGVYRASGNLSQVQRIRCEVDQDNYQVLYDEEDVHVLTGALKLFFRELKEPLIPFAVLPEALRAAGLTAKPDQVASFRRMVVALPPPNRDTLATLLAHLNRVTELQEFNRMHAHNLAIVFGPTLMWAEQESPDLALDLMRQNRVVEALLELRTEVFDSP</sequence>
<dbReference type="Pfam" id="PF00169">
    <property type="entry name" value="PH"/>
    <property type="match status" value="1"/>
</dbReference>
<feature type="domain" description="PH" evidence="3">
    <location>
        <begin position="391"/>
        <end position="506"/>
    </location>
</feature>
<feature type="compositionally biased region" description="Polar residues" evidence="2">
    <location>
        <begin position="257"/>
        <end position="278"/>
    </location>
</feature>
<dbReference type="PANTHER" id="PTHR23176">
    <property type="entry name" value="RHO/RAC/CDC GTPASE-ACTIVATING PROTEIN"/>
    <property type="match status" value="1"/>
</dbReference>
<dbReference type="SUPFAM" id="SSF48350">
    <property type="entry name" value="GTPase activation domain, GAP"/>
    <property type="match status" value="1"/>
</dbReference>
<evidence type="ECO:0000313" key="7">
    <source>
        <dbReference type="Proteomes" id="UP000440578"/>
    </source>
</evidence>
<dbReference type="PROSITE" id="PS50238">
    <property type="entry name" value="RHOGAP"/>
    <property type="match status" value="1"/>
</dbReference>
<accession>A0A6A4VY40</accession>
<gene>
    <name evidence="6" type="primary">ARHGAP15_1</name>
    <name evidence="6" type="ORF">FJT64_007929</name>
</gene>
<organism evidence="6 7">
    <name type="scientific">Amphibalanus amphitrite</name>
    <name type="common">Striped barnacle</name>
    <name type="synonym">Balanus amphitrite</name>
    <dbReference type="NCBI Taxonomy" id="1232801"/>
    <lineage>
        <taxon>Eukaryota</taxon>
        <taxon>Metazoa</taxon>
        <taxon>Ecdysozoa</taxon>
        <taxon>Arthropoda</taxon>
        <taxon>Crustacea</taxon>
        <taxon>Multicrustacea</taxon>
        <taxon>Cirripedia</taxon>
        <taxon>Thoracica</taxon>
        <taxon>Thoracicalcarea</taxon>
        <taxon>Balanomorpha</taxon>
        <taxon>Balanoidea</taxon>
        <taxon>Balanidae</taxon>
        <taxon>Amphibalaninae</taxon>
        <taxon>Amphibalanus</taxon>
    </lineage>
</organism>
<dbReference type="EMBL" id="VIIS01001691">
    <property type="protein sequence ID" value="KAF0294371.1"/>
    <property type="molecule type" value="Genomic_DNA"/>
</dbReference>
<reference evidence="6 7" key="1">
    <citation type="submission" date="2019-07" db="EMBL/GenBank/DDBJ databases">
        <title>Draft genome assembly of a fouling barnacle, Amphibalanus amphitrite (Darwin, 1854): The first reference genome for Thecostraca.</title>
        <authorList>
            <person name="Kim W."/>
        </authorList>
    </citation>
    <scope>NUCLEOTIDE SEQUENCE [LARGE SCALE GENOMIC DNA]</scope>
    <source>
        <strain evidence="6">SNU_AA5</strain>
        <tissue evidence="6">Soma without cirri and trophi</tissue>
    </source>
</reference>
<evidence type="ECO:0000256" key="1">
    <source>
        <dbReference type="ARBA" id="ARBA00022468"/>
    </source>
</evidence>
<dbReference type="GO" id="GO:0005096">
    <property type="term" value="F:GTPase activator activity"/>
    <property type="evidence" value="ECO:0007669"/>
    <property type="project" value="UniProtKB-KW"/>
</dbReference>
<dbReference type="SMART" id="SM00233">
    <property type="entry name" value="PH"/>
    <property type="match status" value="1"/>
</dbReference>
<dbReference type="InterPro" id="IPR008936">
    <property type="entry name" value="Rho_GTPase_activation_prot"/>
</dbReference>
<feature type="domain" description="WW" evidence="4">
    <location>
        <begin position="290"/>
        <end position="323"/>
    </location>
</feature>
<keyword evidence="1" id="KW-0343">GTPase activation</keyword>
<feature type="region of interest" description="Disordered" evidence="2">
    <location>
        <begin position="195"/>
        <end position="287"/>
    </location>
</feature>
<dbReference type="FunFam" id="1.10.555.10:FF:000071">
    <property type="entry name" value="Rho GTPase activating protein 27"/>
    <property type="match status" value="1"/>
</dbReference>
<protein>
    <submittedName>
        <fullName evidence="6">Rho GTPase-activating protein 15</fullName>
    </submittedName>
</protein>
<feature type="domain" description="Rho-GAP" evidence="5">
    <location>
        <begin position="583"/>
        <end position="772"/>
    </location>
</feature>
<feature type="compositionally biased region" description="Basic and acidic residues" evidence="2">
    <location>
        <begin position="235"/>
        <end position="248"/>
    </location>
</feature>
<dbReference type="GO" id="GO:0005737">
    <property type="term" value="C:cytoplasm"/>
    <property type="evidence" value="ECO:0007669"/>
    <property type="project" value="TreeGrafter"/>
</dbReference>
<dbReference type="OrthoDB" id="79452at2759"/>
<dbReference type="InterPro" id="IPR050729">
    <property type="entry name" value="Rho-GAP"/>
</dbReference>
<dbReference type="Proteomes" id="UP000440578">
    <property type="component" value="Unassembled WGS sequence"/>
</dbReference>
<dbReference type="SMART" id="SM00324">
    <property type="entry name" value="RhoGAP"/>
    <property type="match status" value="1"/>
</dbReference>
<dbReference type="InterPro" id="IPR011993">
    <property type="entry name" value="PH-like_dom_sf"/>
</dbReference>
<feature type="region of interest" description="Disordered" evidence="2">
    <location>
        <begin position="144"/>
        <end position="176"/>
    </location>
</feature>
<comment type="caution">
    <text evidence="6">The sequence shown here is derived from an EMBL/GenBank/DDBJ whole genome shotgun (WGS) entry which is preliminary data.</text>
</comment>
<dbReference type="GO" id="GO:0007165">
    <property type="term" value="P:signal transduction"/>
    <property type="evidence" value="ECO:0007669"/>
    <property type="project" value="InterPro"/>
</dbReference>
<dbReference type="PROSITE" id="PS50003">
    <property type="entry name" value="PH_DOMAIN"/>
    <property type="match status" value="1"/>
</dbReference>
<dbReference type="PROSITE" id="PS01159">
    <property type="entry name" value="WW_DOMAIN_1"/>
    <property type="match status" value="1"/>
</dbReference>
<dbReference type="AlphaFoldDB" id="A0A6A4VY40"/>
<dbReference type="PANTHER" id="PTHR23176:SF129">
    <property type="entry name" value="RHO GTPASE ACTIVATING PROTEIN AT 16F, ISOFORM E-RELATED"/>
    <property type="match status" value="1"/>
</dbReference>
<dbReference type="InterPro" id="IPR001202">
    <property type="entry name" value="WW_dom"/>
</dbReference>
<evidence type="ECO:0000256" key="2">
    <source>
        <dbReference type="SAM" id="MobiDB-lite"/>
    </source>
</evidence>
<keyword evidence="7" id="KW-1185">Reference proteome</keyword>
<dbReference type="Gene3D" id="1.10.555.10">
    <property type="entry name" value="Rho GTPase activation protein"/>
    <property type="match status" value="1"/>
</dbReference>